<feature type="transmembrane region" description="Helical" evidence="2">
    <location>
        <begin position="163"/>
        <end position="182"/>
    </location>
</feature>
<feature type="region of interest" description="Disordered" evidence="1">
    <location>
        <begin position="1"/>
        <end position="20"/>
    </location>
</feature>
<name>Q093F0_STIAD</name>
<accession>Q093F0</accession>
<feature type="region of interest" description="Disordered" evidence="1">
    <location>
        <begin position="291"/>
        <end position="323"/>
    </location>
</feature>
<sequence length="510" mass="54311">MAERVFRHPSSGRSQRARSLAPRERGLRLECVDALPVHRGQAVTIGDVPQGHLNIGDIGAAPAGIERLVLEEVDELPHGVFLLEDRPQLVVVAGEAPTALHIEAEERQPHGVLPRGHLEGLHLNQQPVLGLRADRHEDEARGEPHRDGVGRGIEKLKAQEHQVAVALLLAVFLVLRVAVVLVEALNGVGLQHEPRGELEGSPLGPRRGRANAIRRAATATTATTATATILPSIAPPSARHQHQRHQPGTPDPLHTPFLVVGGGTPGGHPCFTPGPSFLARGFDGKSVALHRCPRTHGGTRTKRAVPPGGHSLGRNTGRALPPLGQLRGARRLHGPAKNGIIREPMPLAALAAGVEDKALFHGGRVDVQRDAGPRQHGDAVDGVGLPSEVHVSWPHGPLHGGPAQHGRPRPAPPGQQREVLQQEVPCLNAEPALLPVVVMDGRGRSLIPAVDHHLEPGLAVDEVARVAPTAEVQEGPQTLRAHPHVTQPLSYPHGALRFVNLLTKLAEHLL</sequence>
<reference evidence="3 4" key="1">
    <citation type="submission" date="2006-04" db="EMBL/GenBank/DDBJ databases">
        <authorList>
            <person name="Nierman W.C."/>
        </authorList>
    </citation>
    <scope>NUCLEOTIDE SEQUENCE [LARGE SCALE GENOMIC DNA]</scope>
    <source>
        <strain evidence="3 4">DW4/3-1</strain>
    </source>
</reference>
<keyword evidence="2" id="KW-0812">Transmembrane</keyword>
<evidence type="ECO:0000256" key="1">
    <source>
        <dbReference type="SAM" id="MobiDB-lite"/>
    </source>
</evidence>
<keyword evidence="2" id="KW-1133">Transmembrane helix</keyword>
<gene>
    <name evidence="3" type="ORF">STIAU_3013</name>
</gene>
<dbReference type="AlphaFoldDB" id="Q093F0"/>
<evidence type="ECO:0000313" key="4">
    <source>
        <dbReference type="Proteomes" id="UP000032702"/>
    </source>
</evidence>
<proteinExistence type="predicted"/>
<evidence type="ECO:0000256" key="2">
    <source>
        <dbReference type="SAM" id="Phobius"/>
    </source>
</evidence>
<comment type="caution">
    <text evidence="3">The sequence shown here is derived from an EMBL/GenBank/DDBJ whole genome shotgun (WGS) entry which is preliminary data.</text>
</comment>
<feature type="region of interest" description="Disordered" evidence="1">
    <location>
        <begin position="393"/>
        <end position="416"/>
    </location>
</feature>
<organism evidence="3 4">
    <name type="scientific">Stigmatella aurantiaca (strain DW4/3-1)</name>
    <dbReference type="NCBI Taxonomy" id="378806"/>
    <lineage>
        <taxon>Bacteria</taxon>
        <taxon>Pseudomonadati</taxon>
        <taxon>Myxococcota</taxon>
        <taxon>Myxococcia</taxon>
        <taxon>Myxococcales</taxon>
        <taxon>Cystobacterineae</taxon>
        <taxon>Archangiaceae</taxon>
        <taxon>Stigmatella</taxon>
    </lineage>
</organism>
<dbReference type="EMBL" id="AAMD01000046">
    <property type="protein sequence ID" value="EAU66826.1"/>
    <property type="molecule type" value="Genomic_DNA"/>
</dbReference>
<dbReference type="Proteomes" id="UP000032702">
    <property type="component" value="Unassembled WGS sequence"/>
</dbReference>
<protein>
    <submittedName>
        <fullName evidence="3">Uncharacterized protein</fullName>
    </submittedName>
</protein>
<keyword evidence="2" id="KW-0472">Membrane</keyword>
<evidence type="ECO:0000313" key="3">
    <source>
        <dbReference type="EMBL" id="EAU66826.1"/>
    </source>
</evidence>
<feature type="compositionally biased region" description="Basic residues" evidence="1">
    <location>
        <begin position="291"/>
        <end position="303"/>
    </location>
</feature>